<evidence type="ECO:0000313" key="1">
    <source>
        <dbReference type="EMBL" id="CAH2307599.1"/>
    </source>
</evidence>
<dbReference type="EMBL" id="OW240918">
    <property type="protein sequence ID" value="CAH2307599.1"/>
    <property type="molecule type" value="Genomic_DNA"/>
</dbReference>
<organism evidence="1 2">
    <name type="scientific">Pelobates cultripes</name>
    <name type="common">Western spadefoot toad</name>
    <dbReference type="NCBI Taxonomy" id="61616"/>
    <lineage>
        <taxon>Eukaryota</taxon>
        <taxon>Metazoa</taxon>
        <taxon>Chordata</taxon>
        <taxon>Craniata</taxon>
        <taxon>Vertebrata</taxon>
        <taxon>Euteleostomi</taxon>
        <taxon>Amphibia</taxon>
        <taxon>Batrachia</taxon>
        <taxon>Anura</taxon>
        <taxon>Pelobatoidea</taxon>
        <taxon>Pelobatidae</taxon>
        <taxon>Pelobates</taxon>
    </lineage>
</organism>
<protein>
    <submittedName>
        <fullName evidence="1">Uncharacterized protein</fullName>
    </submittedName>
</protein>
<gene>
    <name evidence="1" type="ORF">PECUL_23A027138</name>
</gene>
<proteinExistence type="predicted"/>
<accession>A0AAD1WIS7</accession>
<dbReference type="Proteomes" id="UP001295444">
    <property type="component" value="Chromosome 07"/>
</dbReference>
<reference evidence="1" key="1">
    <citation type="submission" date="2022-03" db="EMBL/GenBank/DDBJ databases">
        <authorList>
            <person name="Alioto T."/>
            <person name="Alioto T."/>
            <person name="Gomez Garrido J."/>
        </authorList>
    </citation>
    <scope>NUCLEOTIDE SEQUENCE</scope>
</reference>
<evidence type="ECO:0000313" key="2">
    <source>
        <dbReference type="Proteomes" id="UP001295444"/>
    </source>
</evidence>
<sequence>MPDTTAPVIWEAYKYTIQGFFLARGAMLKKHREATIRDLTDRIQDLETRHKPDHDLDTYQELAEVRGQLSSLLRQRHQCSLQHTKAFFYINSDKCGKLLTALINKKPTRHSGLTTEDANLHHRSSKKLLQNPVLKELIRRLTPDHQLHTNLSGQ</sequence>
<name>A0AAD1WIS7_PELCU</name>
<dbReference type="AlphaFoldDB" id="A0AAD1WIS7"/>
<keyword evidence="2" id="KW-1185">Reference proteome</keyword>